<organism evidence="1 2">
    <name type="scientific">Pantoea vagans</name>
    <dbReference type="NCBI Taxonomy" id="470934"/>
    <lineage>
        <taxon>Bacteria</taxon>
        <taxon>Pseudomonadati</taxon>
        <taxon>Pseudomonadota</taxon>
        <taxon>Gammaproteobacteria</taxon>
        <taxon>Enterobacterales</taxon>
        <taxon>Erwiniaceae</taxon>
        <taxon>Pantoea</taxon>
    </lineage>
</organism>
<dbReference type="InterPro" id="IPR029055">
    <property type="entry name" value="Ntn_hydrolases_N"/>
</dbReference>
<dbReference type="SUPFAM" id="SSF56235">
    <property type="entry name" value="N-terminal nucleophile aminohydrolases (Ntn hydrolases)"/>
    <property type="match status" value="1"/>
</dbReference>
<protein>
    <submittedName>
        <fullName evidence="1">Uncharacterized protein</fullName>
    </submittedName>
</protein>
<gene>
    <name evidence="1" type="ORF">C9381_10155</name>
</gene>
<evidence type="ECO:0000313" key="2">
    <source>
        <dbReference type="Proteomes" id="UP000241538"/>
    </source>
</evidence>
<dbReference type="AlphaFoldDB" id="A0AAN1NQL9"/>
<reference evidence="1 2" key="1">
    <citation type="journal article" date="2018" name="Int J Genomics">
        <title>Comparative Genomics Analysis of Plasmid pPV989-94 from a Clinical Isolate of Pantoea vagans PV989.</title>
        <authorList>
            <person name="Xu L."/>
            <person name="Yin M."/>
            <person name="Zhu T."/>
            <person name="Lu J."/>
            <person name="Bao Q."/>
        </authorList>
    </citation>
    <scope>NUCLEOTIDE SEQUENCE [LARGE SCALE GENOMIC DNA]</scope>
    <source>
        <strain evidence="1 2">PV989</strain>
    </source>
</reference>
<evidence type="ECO:0000313" key="1">
    <source>
        <dbReference type="EMBL" id="AVV37529.1"/>
    </source>
</evidence>
<name>A0AAN1NQL9_9GAMM</name>
<dbReference type="Proteomes" id="UP000241538">
    <property type="component" value="Chromosome"/>
</dbReference>
<accession>A0AAN1NQL9</accession>
<sequence>MGIESGGCGDLSFAFPETATKLRWGDGTPAGGIIAASSAGENSPELTVQWNAEEKTLTLRRAAGSRKSLYYAADEQRILFSTLLPQLLKLCGTDETRFDQRCVADLIVVGFIAAPRTPYQGIYQLAPGATIVWRYGDAEPEYTLSASAAPSPETIGVSFSGRAGNMPAQPQLSDNVMLINVIPQLAALTGEAHGDPGLLRLLLRLGCQRSASCHVHLGCDLDPETLRVTTRFKQPWIRRAAQRSLQHYWNEVRYPEIASWFSPPQTTFDGKWIRHLMIAERQRIIQQVVTAYQQTADYYYRSRDDEENMDVKLNNEKFSADSPEIGNLYCRAVQLNQSTTFINQFIDFSPAKIFRRDEKQPNDALSSLICAMTSLNYLERFHHRLSQ</sequence>
<proteinExistence type="predicted"/>
<dbReference type="EMBL" id="CP028349">
    <property type="protein sequence ID" value="AVV37529.1"/>
    <property type="molecule type" value="Genomic_DNA"/>
</dbReference>